<dbReference type="Pfam" id="PF01094">
    <property type="entry name" value="ANF_receptor"/>
    <property type="match status" value="1"/>
</dbReference>
<dbReference type="PRINTS" id="PR00593">
    <property type="entry name" value="MTABOTROPICR"/>
</dbReference>
<evidence type="ECO:0000313" key="14">
    <source>
        <dbReference type="EMBL" id="KDR16788.1"/>
    </source>
</evidence>
<dbReference type="InterPro" id="IPR017978">
    <property type="entry name" value="GPCR_3_C"/>
</dbReference>
<evidence type="ECO:0000256" key="3">
    <source>
        <dbReference type="ARBA" id="ARBA00022475"/>
    </source>
</evidence>
<keyword evidence="6" id="KW-0297">G-protein coupled receptor</keyword>
<evidence type="ECO:0000256" key="5">
    <source>
        <dbReference type="ARBA" id="ARBA00022989"/>
    </source>
</evidence>
<protein>
    <submittedName>
        <fullName evidence="14">Metabotropic glutamate receptor</fullName>
    </submittedName>
</protein>
<feature type="transmembrane region" description="Helical" evidence="12">
    <location>
        <begin position="489"/>
        <end position="510"/>
    </location>
</feature>
<dbReference type="SUPFAM" id="SSF53822">
    <property type="entry name" value="Periplasmic binding protein-like I"/>
    <property type="match status" value="1"/>
</dbReference>
<feature type="transmembrane region" description="Helical" evidence="12">
    <location>
        <begin position="420"/>
        <end position="442"/>
    </location>
</feature>
<sequence length="688" mass="77242">QVSFFSTSPELSNKQRFEYFSRTIPSDHYQVKAMVEIVMRMGWSYVSIIYEESNYGIKAFEELETLLAKHAICIAVKEKLVKDSGVADDSAYDSIVLKLLTKPRARGAIIFGSDQEVAGVMRAVQRNNATGSFSWIGSDGWSARSLVSDGNEAEVEGTLSVQPQANPVRGFEEYFLNLTVESNRRNPWFVEFWEDHFQCRYPNSSPTPNNRLYKDECDVTKRLHRENTAFEGQLQFVSDAVMTFAHAFKDMHRELCNGRPGLCDAMKPTKGTELLKYLRKVNFKGLSGDMFQFDPNGDGPARYNIIHFKQTSPGKFQWIKVGEYLGDSLHLNMSEIQFKLGHPQPPESVCSLPCDVGQAKKYVEGESCCWHCFNCTQYQIRHPLDEKQCLMCREGTVPDPSHVTCQEIPEVFLRPESGCAIGAMSLSSTGILITLFVCGVFIRHNSTPVVRASGRELSYVLLTGILLCYCVTFALVLRPTDAVCGIQRFGAGFCFTVVYAALLTKTNRISRIFNAGKRTAKRPSFISPRSQLFICSGLVGVQVLINGVWILVSPPRAVHHYPTREDNHLVCSSHIDASYMIAFGYPILLIVVCTIYAVLTRKIPEAFNESKHIGFTMYTTCVIWLAFVPLYFGTGNHVPLRITSMSVTISLSASVTLACLFSPKLYIILVHPERNVRQSMMPVSFLKS</sequence>
<feature type="transmembrane region" description="Helical" evidence="12">
    <location>
        <begin position="531"/>
        <end position="552"/>
    </location>
</feature>
<feature type="transmembrane region" description="Helical" evidence="12">
    <location>
        <begin position="457"/>
        <end position="477"/>
    </location>
</feature>
<feature type="non-terminal residue" evidence="14">
    <location>
        <position position="688"/>
    </location>
</feature>
<evidence type="ECO:0000256" key="1">
    <source>
        <dbReference type="ARBA" id="ARBA00004651"/>
    </source>
</evidence>
<feature type="transmembrane region" description="Helical" evidence="12">
    <location>
        <begin position="577"/>
        <end position="600"/>
    </location>
</feature>
<keyword evidence="4 12" id="KW-0812">Transmembrane</keyword>
<dbReference type="Proteomes" id="UP000027135">
    <property type="component" value="Unassembled WGS sequence"/>
</dbReference>
<keyword evidence="3" id="KW-1003">Cell membrane</keyword>
<keyword evidence="9" id="KW-0325">Glycoprotein</keyword>
<comment type="subcellular location">
    <subcellularLocation>
        <location evidence="1">Cell membrane</location>
        <topology evidence="1">Multi-pass membrane protein</topology>
    </subcellularLocation>
</comment>
<dbReference type="FunFam" id="2.10.50.30:FF:000001">
    <property type="entry name" value="metabotropic glutamate receptor 1"/>
    <property type="match status" value="1"/>
</dbReference>
<dbReference type="AlphaFoldDB" id="A0A067R1J1"/>
<organism evidence="14 15">
    <name type="scientific">Zootermopsis nevadensis</name>
    <name type="common">Dampwood termite</name>
    <dbReference type="NCBI Taxonomy" id="136037"/>
    <lineage>
        <taxon>Eukaryota</taxon>
        <taxon>Metazoa</taxon>
        <taxon>Ecdysozoa</taxon>
        <taxon>Arthropoda</taxon>
        <taxon>Hexapoda</taxon>
        <taxon>Insecta</taxon>
        <taxon>Pterygota</taxon>
        <taxon>Neoptera</taxon>
        <taxon>Polyneoptera</taxon>
        <taxon>Dictyoptera</taxon>
        <taxon>Blattodea</taxon>
        <taxon>Blattoidea</taxon>
        <taxon>Termitoidae</taxon>
        <taxon>Termopsidae</taxon>
        <taxon>Zootermopsis</taxon>
    </lineage>
</organism>
<keyword evidence="5 12" id="KW-1133">Transmembrane helix</keyword>
<keyword evidence="7 12" id="KW-0472">Membrane</keyword>
<dbReference type="Pfam" id="PF00003">
    <property type="entry name" value="7tm_3"/>
    <property type="match status" value="1"/>
</dbReference>
<dbReference type="OMA" id="PKDETQC"/>
<keyword evidence="8 14" id="KW-0675">Receptor</keyword>
<evidence type="ECO:0000256" key="12">
    <source>
        <dbReference type="SAM" id="Phobius"/>
    </source>
</evidence>
<dbReference type="STRING" id="136037.A0A067R1J1"/>
<dbReference type="PRINTS" id="PR00248">
    <property type="entry name" value="GPCRMGR"/>
</dbReference>
<evidence type="ECO:0000256" key="11">
    <source>
        <dbReference type="ARBA" id="ARBA00054813"/>
    </source>
</evidence>
<dbReference type="PANTHER" id="PTHR24060">
    <property type="entry name" value="METABOTROPIC GLUTAMATE RECEPTOR"/>
    <property type="match status" value="1"/>
</dbReference>
<accession>A0A067R1J1</accession>
<gene>
    <name evidence="14" type="ORF">L798_09518</name>
</gene>
<reference evidence="14 15" key="1">
    <citation type="journal article" date="2014" name="Nat. Commun.">
        <title>Molecular traces of alternative social organization in a termite genome.</title>
        <authorList>
            <person name="Terrapon N."/>
            <person name="Li C."/>
            <person name="Robertson H.M."/>
            <person name="Ji L."/>
            <person name="Meng X."/>
            <person name="Booth W."/>
            <person name="Chen Z."/>
            <person name="Childers C.P."/>
            <person name="Glastad K.M."/>
            <person name="Gokhale K."/>
            <person name="Gowin J."/>
            <person name="Gronenberg W."/>
            <person name="Hermansen R.A."/>
            <person name="Hu H."/>
            <person name="Hunt B.G."/>
            <person name="Huylmans A.K."/>
            <person name="Khalil S.M."/>
            <person name="Mitchell R.D."/>
            <person name="Munoz-Torres M.C."/>
            <person name="Mustard J.A."/>
            <person name="Pan H."/>
            <person name="Reese J.T."/>
            <person name="Scharf M.E."/>
            <person name="Sun F."/>
            <person name="Vogel H."/>
            <person name="Xiao J."/>
            <person name="Yang W."/>
            <person name="Yang Z."/>
            <person name="Yang Z."/>
            <person name="Zhou J."/>
            <person name="Zhu J."/>
            <person name="Brent C.S."/>
            <person name="Elsik C.G."/>
            <person name="Goodisman M.A."/>
            <person name="Liberles D.A."/>
            <person name="Roe R.M."/>
            <person name="Vargo E.L."/>
            <person name="Vilcinskas A."/>
            <person name="Wang J."/>
            <person name="Bornberg-Bauer E."/>
            <person name="Korb J."/>
            <person name="Zhang G."/>
            <person name="Liebig J."/>
        </authorList>
    </citation>
    <scope>NUCLEOTIDE SEQUENCE [LARGE SCALE GENOMIC DNA]</scope>
    <source>
        <tissue evidence="14">Whole organism</tissue>
    </source>
</reference>
<evidence type="ECO:0000256" key="9">
    <source>
        <dbReference type="ARBA" id="ARBA00023180"/>
    </source>
</evidence>
<dbReference type="InterPro" id="IPR050726">
    <property type="entry name" value="mGluR"/>
</dbReference>
<dbReference type="InterPro" id="IPR000337">
    <property type="entry name" value="GPCR_3"/>
</dbReference>
<evidence type="ECO:0000256" key="6">
    <source>
        <dbReference type="ARBA" id="ARBA00023040"/>
    </source>
</evidence>
<feature type="transmembrane region" description="Helical" evidence="12">
    <location>
        <begin position="612"/>
        <end position="632"/>
    </location>
</feature>
<dbReference type="Pfam" id="PF07562">
    <property type="entry name" value="NCD3G"/>
    <property type="match status" value="1"/>
</dbReference>
<dbReference type="Gene3D" id="2.10.50.30">
    <property type="entry name" value="GPCR, family 3, nine cysteines domain"/>
    <property type="match status" value="1"/>
</dbReference>
<dbReference type="InParanoid" id="A0A067R1J1"/>
<evidence type="ECO:0000259" key="13">
    <source>
        <dbReference type="PROSITE" id="PS50259"/>
    </source>
</evidence>
<keyword evidence="10" id="KW-0807">Transducer</keyword>
<dbReference type="PROSITE" id="PS00981">
    <property type="entry name" value="G_PROTEIN_RECEP_F3_3"/>
    <property type="match status" value="1"/>
</dbReference>
<proteinExistence type="inferred from homology"/>
<dbReference type="Gene3D" id="3.40.50.2300">
    <property type="match status" value="2"/>
</dbReference>
<dbReference type="InterPro" id="IPR038550">
    <property type="entry name" value="GPCR_3_9-Cys_sf"/>
</dbReference>
<name>A0A067R1J1_ZOONE</name>
<dbReference type="CDD" id="cd15045">
    <property type="entry name" value="7tmC_mGluRs"/>
    <property type="match status" value="1"/>
</dbReference>
<comment type="similarity">
    <text evidence="2">Belongs to the G-protein coupled receptor 3 family.</text>
</comment>
<evidence type="ECO:0000256" key="7">
    <source>
        <dbReference type="ARBA" id="ARBA00023136"/>
    </source>
</evidence>
<dbReference type="InterPro" id="IPR011500">
    <property type="entry name" value="GPCR_3_9-Cys_dom"/>
</dbReference>
<dbReference type="InterPro" id="IPR001828">
    <property type="entry name" value="ANF_lig-bd_rcpt"/>
</dbReference>
<dbReference type="InterPro" id="IPR017979">
    <property type="entry name" value="GPCR_3_CS"/>
</dbReference>
<dbReference type="EMBL" id="KK852776">
    <property type="protein sequence ID" value="KDR16788.1"/>
    <property type="molecule type" value="Genomic_DNA"/>
</dbReference>
<dbReference type="InterPro" id="IPR028082">
    <property type="entry name" value="Peripla_BP_I"/>
</dbReference>
<evidence type="ECO:0000256" key="2">
    <source>
        <dbReference type="ARBA" id="ARBA00007242"/>
    </source>
</evidence>
<feature type="transmembrane region" description="Helical" evidence="12">
    <location>
        <begin position="644"/>
        <end position="670"/>
    </location>
</feature>
<dbReference type="GO" id="GO:0005886">
    <property type="term" value="C:plasma membrane"/>
    <property type="evidence" value="ECO:0007669"/>
    <property type="project" value="UniProtKB-SubCell"/>
</dbReference>
<dbReference type="PROSITE" id="PS50259">
    <property type="entry name" value="G_PROTEIN_RECEP_F3_4"/>
    <property type="match status" value="1"/>
</dbReference>
<evidence type="ECO:0000256" key="10">
    <source>
        <dbReference type="ARBA" id="ARBA00023224"/>
    </source>
</evidence>
<evidence type="ECO:0000313" key="15">
    <source>
        <dbReference type="Proteomes" id="UP000027135"/>
    </source>
</evidence>
<feature type="non-terminal residue" evidence="14">
    <location>
        <position position="1"/>
    </location>
</feature>
<keyword evidence="15" id="KW-1185">Reference proteome</keyword>
<dbReference type="GO" id="GO:0004930">
    <property type="term" value="F:G protein-coupled receptor activity"/>
    <property type="evidence" value="ECO:0007669"/>
    <property type="project" value="UniProtKB-KW"/>
</dbReference>
<dbReference type="FunFam" id="3.40.50.2300:FF:000145">
    <property type="entry name" value="Glutamate receptor, metabotropic"/>
    <property type="match status" value="1"/>
</dbReference>
<feature type="domain" description="G-protein coupled receptors family 3 profile" evidence="13">
    <location>
        <begin position="419"/>
        <end position="684"/>
    </location>
</feature>
<dbReference type="InterPro" id="IPR000162">
    <property type="entry name" value="GPCR_3_mtglu_rcpt"/>
</dbReference>
<dbReference type="eggNOG" id="KOG1056">
    <property type="taxonomic scope" value="Eukaryota"/>
</dbReference>
<evidence type="ECO:0000256" key="4">
    <source>
        <dbReference type="ARBA" id="ARBA00022692"/>
    </source>
</evidence>
<comment type="function">
    <text evidence="11">G-protein coupled receptor for glutamate. Ligand binding causes a conformation change that triggers signaling via guanine nucleotide-binding proteins (G proteins) and modulates the activity of down-stream effectors.</text>
</comment>
<evidence type="ECO:0000256" key="8">
    <source>
        <dbReference type="ARBA" id="ARBA00023170"/>
    </source>
</evidence>